<keyword evidence="1" id="KW-0732">Signal</keyword>
<evidence type="ECO:0000256" key="1">
    <source>
        <dbReference type="SAM" id="SignalP"/>
    </source>
</evidence>
<evidence type="ECO:0000313" key="2">
    <source>
        <dbReference type="EMBL" id="JAP82248.1"/>
    </source>
</evidence>
<dbReference type="EMBL" id="GEDV01006309">
    <property type="protein sequence ID" value="JAP82248.1"/>
    <property type="molecule type" value="Transcribed_RNA"/>
</dbReference>
<dbReference type="InterPro" id="IPR012674">
    <property type="entry name" value="Calycin"/>
</dbReference>
<reference evidence="2" key="1">
    <citation type="journal article" date="2016" name="Ticks Tick Borne Dis.">
        <title>De novo assembly and annotation of the salivary gland transcriptome of Rhipicephalus appendiculatus male and female ticks during blood feeding.</title>
        <authorList>
            <person name="de Castro M.H."/>
            <person name="de Klerk D."/>
            <person name="Pienaar R."/>
            <person name="Latif A.A."/>
            <person name="Rees D.J."/>
            <person name="Mans B.J."/>
        </authorList>
    </citation>
    <scope>NUCLEOTIDE SEQUENCE</scope>
    <source>
        <tissue evidence="2">Salivary glands</tissue>
    </source>
</reference>
<protein>
    <submittedName>
        <fullName evidence="2">Lipocalin</fullName>
    </submittedName>
</protein>
<sequence length="186" mass="21823">MTVQKLFIAFILVDLMMSLKTQRLPIITESVDITKFYAINERIWTVKTTKPTTMTCKLDIVYARTRNGIRFERKYYWFGSRINLYLEGTFMSKPIFKTTYNAMKVTKKDSIYKSIDHLLYSYRNYACGIFKVTVLHPEQTKFYELRVKDSAFVQPKPSCIERFENMSKGAKITTVYSSACKATRTL</sequence>
<feature type="signal peptide" evidence="1">
    <location>
        <begin position="1"/>
        <end position="23"/>
    </location>
</feature>
<accession>A0A131YUG7</accession>
<dbReference type="Gene3D" id="2.40.128.20">
    <property type="match status" value="1"/>
</dbReference>
<dbReference type="AlphaFoldDB" id="A0A131YUG7"/>
<proteinExistence type="predicted"/>
<feature type="chain" id="PRO_5007286063" evidence="1">
    <location>
        <begin position="24"/>
        <end position="186"/>
    </location>
</feature>
<organism evidence="2">
    <name type="scientific">Rhipicephalus appendiculatus</name>
    <name type="common">Brown ear tick</name>
    <dbReference type="NCBI Taxonomy" id="34631"/>
    <lineage>
        <taxon>Eukaryota</taxon>
        <taxon>Metazoa</taxon>
        <taxon>Ecdysozoa</taxon>
        <taxon>Arthropoda</taxon>
        <taxon>Chelicerata</taxon>
        <taxon>Arachnida</taxon>
        <taxon>Acari</taxon>
        <taxon>Parasitiformes</taxon>
        <taxon>Ixodida</taxon>
        <taxon>Ixodoidea</taxon>
        <taxon>Ixodidae</taxon>
        <taxon>Rhipicephalinae</taxon>
        <taxon>Rhipicephalus</taxon>
        <taxon>Rhipicephalus</taxon>
    </lineage>
</organism>
<name>A0A131YUG7_RHIAP</name>
<dbReference type="SUPFAM" id="SSF50814">
    <property type="entry name" value="Lipocalins"/>
    <property type="match status" value="1"/>
</dbReference>